<sequence length="98" mass="11171">MTTPAGQRPHWRPGTAYGYHAFVIGALTGEVVRRPPQRCRLRLHPAPLLLRRRRRRPGEPRPGRRRGPRGGAAGRRTIFFGYLTEGVSLSWKTVTHRP</sequence>
<keyword evidence="3" id="KW-1185">Reference proteome</keyword>
<gene>
    <name evidence="2" type="ORF">F9B16_42700</name>
</gene>
<proteinExistence type="predicted"/>
<protein>
    <submittedName>
        <fullName evidence="2">Uncharacterized protein</fullName>
    </submittedName>
</protein>
<accession>A0A6L3VME0</accession>
<feature type="region of interest" description="Disordered" evidence="1">
    <location>
        <begin position="46"/>
        <end position="75"/>
    </location>
</feature>
<organism evidence="2 3">
    <name type="scientific">Actinomadura montaniterrae</name>
    <dbReference type="NCBI Taxonomy" id="1803903"/>
    <lineage>
        <taxon>Bacteria</taxon>
        <taxon>Bacillati</taxon>
        <taxon>Actinomycetota</taxon>
        <taxon>Actinomycetes</taxon>
        <taxon>Streptosporangiales</taxon>
        <taxon>Thermomonosporaceae</taxon>
        <taxon>Actinomadura</taxon>
    </lineage>
</organism>
<evidence type="ECO:0000313" key="3">
    <source>
        <dbReference type="Proteomes" id="UP000483004"/>
    </source>
</evidence>
<dbReference type="OrthoDB" id="3422781at2"/>
<dbReference type="InterPro" id="IPR012338">
    <property type="entry name" value="Beta-lactam/transpept-like"/>
</dbReference>
<name>A0A6L3VME0_9ACTN</name>
<evidence type="ECO:0000313" key="2">
    <source>
        <dbReference type="EMBL" id="KAB2363659.1"/>
    </source>
</evidence>
<dbReference type="Gene3D" id="3.40.710.10">
    <property type="entry name" value="DD-peptidase/beta-lactamase superfamily"/>
    <property type="match status" value="1"/>
</dbReference>
<comment type="caution">
    <text evidence="2">The sequence shown here is derived from an EMBL/GenBank/DDBJ whole genome shotgun (WGS) entry which is preliminary data.</text>
</comment>
<dbReference type="Proteomes" id="UP000483004">
    <property type="component" value="Unassembled WGS sequence"/>
</dbReference>
<evidence type="ECO:0000256" key="1">
    <source>
        <dbReference type="SAM" id="MobiDB-lite"/>
    </source>
</evidence>
<dbReference type="EMBL" id="WBMR01000237">
    <property type="protein sequence ID" value="KAB2363659.1"/>
    <property type="molecule type" value="Genomic_DNA"/>
</dbReference>
<dbReference type="AlphaFoldDB" id="A0A6L3VME0"/>
<reference evidence="2 3" key="1">
    <citation type="submission" date="2019-09" db="EMBL/GenBank/DDBJ databases">
        <title>Actinomadura physcomitrii sp. nov., a novel actinomycete isolated from moss [Physcomitrium sphaericum (Ludw) Fuernr].</title>
        <authorList>
            <person name="Liu C."/>
            <person name="Zhuang X."/>
        </authorList>
    </citation>
    <scope>NUCLEOTIDE SEQUENCE [LARGE SCALE GENOMIC DNA]</scope>
    <source>
        <strain evidence="2 3">CYP1-1B</strain>
    </source>
</reference>